<evidence type="ECO:0000313" key="2">
    <source>
        <dbReference type="EMBL" id="ERN09508.1"/>
    </source>
</evidence>
<evidence type="ECO:0000313" key="3">
    <source>
        <dbReference type="Proteomes" id="UP000017836"/>
    </source>
</evidence>
<dbReference type="InterPro" id="IPR050905">
    <property type="entry name" value="Plant_NBS-LRR"/>
</dbReference>
<accession>W1PN67</accession>
<keyword evidence="3" id="KW-1185">Reference proteome</keyword>
<organism evidence="2 3">
    <name type="scientific">Amborella trichopoda</name>
    <dbReference type="NCBI Taxonomy" id="13333"/>
    <lineage>
        <taxon>Eukaryota</taxon>
        <taxon>Viridiplantae</taxon>
        <taxon>Streptophyta</taxon>
        <taxon>Embryophyta</taxon>
        <taxon>Tracheophyta</taxon>
        <taxon>Spermatophyta</taxon>
        <taxon>Magnoliopsida</taxon>
        <taxon>Amborellales</taxon>
        <taxon>Amborellaceae</taxon>
        <taxon>Amborella</taxon>
    </lineage>
</organism>
<dbReference type="PANTHER" id="PTHR33463">
    <property type="entry name" value="NB-ARC DOMAIN-CONTAINING PROTEIN-RELATED"/>
    <property type="match status" value="1"/>
</dbReference>
<dbReference type="Proteomes" id="UP000017836">
    <property type="component" value="Unassembled WGS sequence"/>
</dbReference>
<dbReference type="EMBL" id="KI392980">
    <property type="protein sequence ID" value="ERN09508.1"/>
    <property type="molecule type" value="Genomic_DNA"/>
</dbReference>
<evidence type="ECO:0000259" key="1">
    <source>
        <dbReference type="Pfam" id="PF23247"/>
    </source>
</evidence>
<dbReference type="eggNOG" id="KOG4658">
    <property type="taxonomic scope" value="Eukaryota"/>
</dbReference>
<proteinExistence type="predicted"/>
<name>W1PN67_AMBTC</name>
<dbReference type="Gramene" id="ERN09508">
    <property type="protein sequence ID" value="ERN09508"/>
    <property type="gene ID" value="AMTR_s00029p00123080"/>
</dbReference>
<feature type="domain" description="Disease resistance protein At4g27190-like leucine-rich repeats" evidence="1">
    <location>
        <begin position="170"/>
        <end position="261"/>
    </location>
</feature>
<dbReference type="InterPro" id="IPR057135">
    <property type="entry name" value="At4g27190-like_LRR"/>
</dbReference>
<dbReference type="PANTHER" id="PTHR33463:SF204">
    <property type="entry name" value="NB-ARC DOMAIN-CONTAINING PROTEIN"/>
    <property type="match status" value="1"/>
</dbReference>
<gene>
    <name evidence="2" type="ORF">AMTR_s00029p00123080</name>
</gene>
<dbReference type="SUPFAM" id="SSF52058">
    <property type="entry name" value="L domain-like"/>
    <property type="match status" value="1"/>
</dbReference>
<dbReference type="InterPro" id="IPR032675">
    <property type="entry name" value="LRR_dom_sf"/>
</dbReference>
<protein>
    <recommendedName>
        <fullName evidence="1">Disease resistance protein At4g27190-like leucine-rich repeats domain-containing protein</fullName>
    </recommendedName>
</protein>
<dbReference type="AlphaFoldDB" id="W1PN67"/>
<dbReference type="HOGENOM" id="CLU_957610_0_0_1"/>
<reference evidence="3" key="1">
    <citation type="journal article" date="2013" name="Science">
        <title>The Amborella genome and the evolution of flowering plants.</title>
        <authorList>
            <consortium name="Amborella Genome Project"/>
        </authorList>
    </citation>
    <scope>NUCLEOTIDE SEQUENCE [LARGE SCALE GENOMIC DNA]</scope>
</reference>
<sequence length="291" mass="32189">MTALRVLDLSGTRSGCRFLRGLPSDLRNLKKRQILDLSGCDVIKELPVVVGELANLRCASGIYRIPPEILSKLRMLEQLVLMDNNLKWHIGGTGQGGGGASTKELTRLSHLTSIDISLTDVDISHWLKLLASRTRDNVTNYALDLLEGAMNLQHLSIFLCTGMIHAPTRCLESLGIDNCGDLEHLKVGTQAKEDAFQRLAVLHLSLLPNLKRVCTGVRPSRCFGVLRTIDIEKCPELQILFTKGIAQNLVSLEEIKVLNCEGMEEMIEDKEIGDWSSCHPKTEENTAIQPA</sequence>
<dbReference type="Gene3D" id="3.80.10.10">
    <property type="entry name" value="Ribonuclease Inhibitor"/>
    <property type="match status" value="1"/>
</dbReference>
<dbReference type="Pfam" id="PF23247">
    <property type="entry name" value="LRR_RPS2"/>
    <property type="match status" value="1"/>
</dbReference>